<dbReference type="InterPro" id="IPR027417">
    <property type="entry name" value="P-loop_NTPase"/>
</dbReference>
<dbReference type="InterPro" id="IPR003593">
    <property type="entry name" value="AAA+_ATPase"/>
</dbReference>
<keyword evidence="11" id="KW-1185">Reference proteome</keyword>
<feature type="transmembrane region" description="Helical" evidence="8">
    <location>
        <begin position="452"/>
        <end position="471"/>
    </location>
</feature>
<dbReference type="PROSITE" id="PS00211">
    <property type="entry name" value="ABC_TRANSPORTER_1"/>
    <property type="match status" value="1"/>
</dbReference>
<evidence type="ECO:0000313" key="10">
    <source>
        <dbReference type="EMBL" id="GAA1706542.1"/>
    </source>
</evidence>
<dbReference type="Gene3D" id="3.40.50.300">
    <property type="entry name" value="P-loop containing nucleotide triphosphate hydrolases"/>
    <property type="match status" value="1"/>
</dbReference>
<feature type="domain" description="ABC transporter" evidence="9">
    <location>
        <begin position="33"/>
        <end position="256"/>
    </location>
</feature>
<dbReference type="Pfam" id="PF01061">
    <property type="entry name" value="ABC2_membrane"/>
    <property type="match status" value="1"/>
</dbReference>
<feature type="transmembrane region" description="Helical" evidence="8">
    <location>
        <begin position="555"/>
        <end position="576"/>
    </location>
</feature>
<name>A0ABP4UJ39_9ACTN</name>
<evidence type="ECO:0000313" key="11">
    <source>
        <dbReference type="Proteomes" id="UP001500618"/>
    </source>
</evidence>
<evidence type="ECO:0000256" key="3">
    <source>
        <dbReference type="ARBA" id="ARBA00022692"/>
    </source>
</evidence>
<evidence type="ECO:0000256" key="4">
    <source>
        <dbReference type="ARBA" id="ARBA00022741"/>
    </source>
</evidence>
<dbReference type="InterPro" id="IPR017871">
    <property type="entry name" value="ABC_transporter-like_CS"/>
</dbReference>
<evidence type="ECO:0000256" key="1">
    <source>
        <dbReference type="ARBA" id="ARBA00004141"/>
    </source>
</evidence>
<evidence type="ECO:0000259" key="9">
    <source>
        <dbReference type="PROSITE" id="PS50893"/>
    </source>
</evidence>
<dbReference type="SMART" id="SM00382">
    <property type="entry name" value="AAA"/>
    <property type="match status" value="1"/>
</dbReference>
<dbReference type="InterPro" id="IPR003439">
    <property type="entry name" value="ABC_transporter-like_ATP-bd"/>
</dbReference>
<proteinExistence type="predicted"/>
<dbReference type="InterPro" id="IPR050352">
    <property type="entry name" value="ABCG_transporters"/>
</dbReference>
<evidence type="ECO:0000256" key="8">
    <source>
        <dbReference type="SAM" id="Phobius"/>
    </source>
</evidence>
<keyword evidence="3 8" id="KW-0812">Transmembrane</keyword>
<feature type="transmembrane region" description="Helical" evidence="8">
    <location>
        <begin position="331"/>
        <end position="349"/>
    </location>
</feature>
<keyword evidence="4" id="KW-0547">Nucleotide-binding</keyword>
<evidence type="ECO:0000256" key="7">
    <source>
        <dbReference type="ARBA" id="ARBA00023136"/>
    </source>
</evidence>
<dbReference type="Proteomes" id="UP001500618">
    <property type="component" value="Unassembled WGS sequence"/>
</dbReference>
<comment type="subcellular location">
    <subcellularLocation>
        <location evidence="1">Membrane</location>
        <topology evidence="1">Multi-pass membrane protein</topology>
    </subcellularLocation>
</comment>
<dbReference type="InterPro" id="IPR013525">
    <property type="entry name" value="ABC2_TM"/>
</dbReference>
<dbReference type="PANTHER" id="PTHR48041">
    <property type="entry name" value="ABC TRANSPORTER G FAMILY MEMBER 28"/>
    <property type="match status" value="1"/>
</dbReference>
<dbReference type="SUPFAM" id="SSF52540">
    <property type="entry name" value="P-loop containing nucleoside triphosphate hydrolases"/>
    <property type="match status" value="1"/>
</dbReference>
<dbReference type="EMBL" id="BAAANY010000031">
    <property type="protein sequence ID" value="GAA1706542.1"/>
    <property type="molecule type" value="Genomic_DNA"/>
</dbReference>
<comment type="caution">
    <text evidence="10">The sequence shown here is derived from an EMBL/GenBank/DDBJ whole genome shotgun (WGS) entry which is preliminary data.</text>
</comment>
<feature type="transmembrane region" description="Helical" evidence="8">
    <location>
        <begin position="483"/>
        <end position="504"/>
    </location>
</feature>
<keyword evidence="6 8" id="KW-1133">Transmembrane helix</keyword>
<evidence type="ECO:0000256" key="6">
    <source>
        <dbReference type="ARBA" id="ARBA00022989"/>
    </source>
</evidence>
<dbReference type="PROSITE" id="PS50893">
    <property type="entry name" value="ABC_TRANSPORTER_2"/>
    <property type="match status" value="1"/>
</dbReference>
<feature type="transmembrane region" description="Helical" evidence="8">
    <location>
        <begin position="369"/>
        <end position="389"/>
    </location>
</feature>
<gene>
    <name evidence="10" type="ORF">GCM10009765_64990</name>
</gene>
<keyword evidence="5" id="KW-0067">ATP-binding</keyword>
<accession>A0ABP4UJ39</accession>
<reference evidence="11" key="1">
    <citation type="journal article" date="2019" name="Int. J. Syst. Evol. Microbiol.">
        <title>The Global Catalogue of Microorganisms (GCM) 10K type strain sequencing project: providing services to taxonomists for standard genome sequencing and annotation.</title>
        <authorList>
            <consortium name="The Broad Institute Genomics Platform"/>
            <consortium name="The Broad Institute Genome Sequencing Center for Infectious Disease"/>
            <person name="Wu L."/>
            <person name="Ma J."/>
        </authorList>
    </citation>
    <scope>NUCLEOTIDE SEQUENCE [LARGE SCALE GENOMIC DNA]</scope>
    <source>
        <strain evidence="11">JCM 14718</strain>
    </source>
</reference>
<dbReference type="PANTHER" id="PTHR48041:SF139">
    <property type="entry name" value="PROTEIN SCARLET"/>
    <property type="match status" value="1"/>
</dbReference>
<protein>
    <recommendedName>
        <fullName evidence="9">ABC transporter domain-containing protein</fullName>
    </recommendedName>
</protein>
<organism evidence="10 11">
    <name type="scientific">Fodinicola feengrottensis</name>
    <dbReference type="NCBI Taxonomy" id="435914"/>
    <lineage>
        <taxon>Bacteria</taxon>
        <taxon>Bacillati</taxon>
        <taxon>Actinomycetota</taxon>
        <taxon>Actinomycetes</taxon>
        <taxon>Mycobacteriales</taxon>
        <taxon>Fodinicola</taxon>
    </lineage>
</organism>
<feature type="transmembrane region" description="Helical" evidence="8">
    <location>
        <begin position="410"/>
        <end position="432"/>
    </location>
</feature>
<keyword evidence="2" id="KW-0813">Transport</keyword>
<dbReference type="Pfam" id="PF00005">
    <property type="entry name" value="ABC_tran"/>
    <property type="match status" value="1"/>
</dbReference>
<evidence type="ECO:0000256" key="2">
    <source>
        <dbReference type="ARBA" id="ARBA00022448"/>
    </source>
</evidence>
<sequence length="589" mass="63784">MVVPAATMPAGPTAIPAVPAVVAAPQSAVAGRLTADRISKVVRGKQTILRTMSLVVEPGQLVAIIGPSGAGKTTLLETLAGLRPASTGVVRRAGSGALGFVPQEDIIHRDLPLGRVLRYAARLRLPAGVGNAEIEEAVDSALTVLRLKDREKVRVGRLSGGERKRASIAVELLARPRFFFLDEPTSGLDPATAAELMRALRRIADSGCTVIMTSHNPPDVDLCDEVLVIAAGGGLAFGGTPAKAREFFDVPAITGIYTRLVEHNRDYWLRRFADDRAGRTDLFAIPTATSVSEPFNEILEPQLVQERRVGPFRQWFLLTVRALDILVHNRLTLLIVLGSPVAILLMFLMLFKPGAFDPVHPIPNTSAMILFWIAFGGFFFGLTYGLLQICTEFPIFFRERFAGVRIWPYVLSKLAALLPLLILVDALLLAVLRWTDRLPKGDFGQLAELFGTLLLASVCAMALGLLASAAVSEPGQATLMLPMLCFPQVLFVGAFLPVPVMALVGRWMSYVMSNRWAFEALGHTAGVEKLWSSGASPLGAPLLASYEDTFSRPAWVDWLIIGGMAVVFLVSCWLILTLKAARRGGRPVR</sequence>
<keyword evidence="7 8" id="KW-0472">Membrane</keyword>
<evidence type="ECO:0000256" key="5">
    <source>
        <dbReference type="ARBA" id="ARBA00022840"/>
    </source>
</evidence>